<accession>A0A6P0C6X9</accession>
<evidence type="ECO:0000313" key="1">
    <source>
        <dbReference type="EMBL" id="NEK21931.1"/>
    </source>
</evidence>
<keyword evidence="2" id="KW-1185">Reference proteome</keyword>
<dbReference type="RefSeq" id="WP_164352868.1">
    <property type="nucleotide sequence ID" value="NZ_JAABNT010000003.1"/>
</dbReference>
<proteinExistence type="predicted"/>
<dbReference type="Proteomes" id="UP000468591">
    <property type="component" value="Unassembled WGS sequence"/>
</dbReference>
<dbReference type="AlphaFoldDB" id="A0A6P0C6X9"/>
<reference evidence="1 2" key="1">
    <citation type="submission" date="2020-01" db="EMBL/GenBank/DDBJ databases">
        <title>Sulfitobacter sediminilitoris sp. nov., isolated from a tidal flat.</title>
        <authorList>
            <person name="Park S."/>
            <person name="Yoon J.-H."/>
        </authorList>
    </citation>
    <scope>NUCLEOTIDE SEQUENCE [LARGE SCALE GENOMIC DNA]</scope>
    <source>
        <strain evidence="1 2">JBTF-M27</strain>
    </source>
</reference>
<gene>
    <name evidence="1" type="ORF">GV827_05895</name>
</gene>
<name>A0A6P0C6X9_9RHOB</name>
<comment type="caution">
    <text evidence="1">The sequence shown here is derived from an EMBL/GenBank/DDBJ whole genome shotgun (WGS) entry which is preliminary data.</text>
</comment>
<sequence>MDRSVLRDFKGLTAHCLRHTMKAQPLDPTNGEFLMQVVGVLDDPFSV</sequence>
<evidence type="ECO:0000313" key="2">
    <source>
        <dbReference type="Proteomes" id="UP000468591"/>
    </source>
</evidence>
<organism evidence="1 2">
    <name type="scientific">Sulfitobacter sediminilitoris</name>
    <dbReference type="NCBI Taxonomy" id="2698830"/>
    <lineage>
        <taxon>Bacteria</taxon>
        <taxon>Pseudomonadati</taxon>
        <taxon>Pseudomonadota</taxon>
        <taxon>Alphaproteobacteria</taxon>
        <taxon>Rhodobacterales</taxon>
        <taxon>Roseobacteraceae</taxon>
        <taxon>Sulfitobacter</taxon>
    </lineage>
</organism>
<protein>
    <submittedName>
        <fullName evidence="1">Uncharacterized protein</fullName>
    </submittedName>
</protein>
<dbReference type="EMBL" id="JAABNT010000003">
    <property type="protein sequence ID" value="NEK21931.1"/>
    <property type="molecule type" value="Genomic_DNA"/>
</dbReference>